<dbReference type="RefSeq" id="WP_094472862.1">
    <property type="nucleotide sequence ID" value="NZ_NOXT01000083.1"/>
</dbReference>
<comment type="similarity">
    <text evidence="3">Belongs to the DapA family.</text>
</comment>
<evidence type="ECO:0000256" key="1">
    <source>
        <dbReference type="ARBA" id="ARBA00023239"/>
    </source>
</evidence>
<dbReference type="OrthoDB" id="9778880at2"/>
<feature type="active site" description="Proton donor/acceptor" evidence="4">
    <location>
        <position position="177"/>
    </location>
</feature>
<feature type="binding site" evidence="5">
    <location>
        <position position="245"/>
    </location>
    <ligand>
        <name>pyruvate</name>
        <dbReference type="ChEBI" id="CHEBI:15361"/>
    </ligand>
</feature>
<dbReference type="PROSITE" id="PS51318">
    <property type="entry name" value="TAT"/>
    <property type="match status" value="1"/>
</dbReference>
<dbReference type="PROSITE" id="PS00666">
    <property type="entry name" value="DHDPS_2"/>
    <property type="match status" value="1"/>
</dbReference>
<dbReference type="EMBL" id="NOXT01000083">
    <property type="protein sequence ID" value="OYQ32001.1"/>
    <property type="molecule type" value="Genomic_DNA"/>
</dbReference>
<keyword evidence="6" id="KW-0732">Signal</keyword>
<dbReference type="PANTHER" id="PTHR12128:SF67">
    <property type="entry name" value="BLR3884 PROTEIN"/>
    <property type="match status" value="1"/>
</dbReference>
<evidence type="ECO:0000256" key="5">
    <source>
        <dbReference type="PIRSR" id="PIRSR001365-2"/>
    </source>
</evidence>
<sequence length="339" mass="36120">MDMTRRDTITLAGGALAGGLAAAGALAAAPAAAQMGGARRLGSKEKVAYWVATITPCDAKGMFDPGAMKAVMEWHQKCGADGVVVLGTSGEFPSFSVAERKRITEVAMQHKGNMNIMVGPGTPNIVETIDLAKHAQSVGADGLLVIPPFYFDQPPNEGLIHYYTQLFEAVSIPINLYHIPGTSEVKITHELLTAMMKYPHLAGIKDSSGSPEGFAEFLKGFPELNMRCGTSNNLIPAVEAGMGAILADGNQFSDKCADIFKTYRAKGDWKAKLAHLRAAQGVIRDHNMGANTYASMKYILSLRMGGPMMYARTPMPQLTDAQKASLKAGLEKAMALPTA</sequence>
<dbReference type="Pfam" id="PF00701">
    <property type="entry name" value="DHDPS"/>
    <property type="match status" value="1"/>
</dbReference>
<protein>
    <recommendedName>
        <fullName evidence="9">Dihydrodipicolinate synthase family protein</fullName>
    </recommendedName>
</protein>
<dbReference type="AlphaFoldDB" id="A0A255YS36"/>
<organism evidence="7 8">
    <name type="scientific">Sandarakinorhabdus cyanobacteriorum</name>
    <dbReference type="NCBI Taxonomy" id="1981098"/>
    <lineage>
        <taxon>Bacteria</taxon>
        <taxon>Pseudomonadati</taxon>
        <taxon>Pseudomonadota</taxon>
        <taxon>Alphaproteobacteria</taxon>
        <taxon>Sphingomonadales</taxon>
        <taxon>Sphingosinicellaceae</taxon>
        <taxon>Sandarakinorhabdus</taxon>
    </lineage>
</organism>
<evidence type="ECO:0000256" key="2">
    <source>
        <dbReference type="ARBA" id="ARBA00023270"/>
    </source>
</evidence>
<dbReference type="PIRSF" id="PIRSF001365">
    <property type="entry name" value="DHDPS"/>
    <property type="match status" value="1"/>
</dbReference>
<evidence type="ECO:0008006" key="9">
    <source>
        <dbReference type="Google" id="ProtNLM"/>
    </source>
</evidence>
<dbReference type="Gene3D" id="3.20.20.70">
    <property type="entry name" value="Aldolase class I"/>
    <property type="match status" value="1"/>
</dbReference>
<comment type="caution">
    <text evidence="7">The sequence shown here is derived from an EMBL/GenBank/DDBJ whole genome shotgun (WGS) entry which is preliminary data.</text>
</comment>
<proteinExistence type="inferred from homology"/>
<dbReference type="InterPro" id="IPR020625">
    <property type="entry name" value="Schiff_base-form_aldolases_AS"/>
</dbReference>
<evidence type="ECO:0000256" key="4">
    <source>
        <dbReference type="PIRSR" id="PIRSR001365-1"/>
    </source>
</evidence>
<dbReference type="SUPFAM" id="SSF51569">
    <property type="entry name" value="Aldolase"/>
    <property type="match status" value="1"/>
</dbReference>
<reference evidence="7 8" key="1">
    <citation type="submission" date="2017-07" db="EMBL/GenBank/DDBJ databases">
        <title>Sandarakinorhabdus cyanobacteriorum sp. nov., a novel bacterium isolated from cyanobacterial aggregates in a eutrophic lake.</title>
        <authorList>
            <person name="Cai H."/>
        </authorList>
    </citation>
    <scope>NUCLEOTIDE SEQUENCE [LARGE SCALE GENOMIC DNA]</scope>
    <source>
        <strain evidence="7 8">TH057</strain>
    </source>
</reference>
<keyword evidence="1 3" id="KW-0456">Lyase</keyword>
<dbReference type="InterPro" id="IPR002220">
    <property type="entry name" value="DapA-like"/>
</dbReference>
<evidence type="ECO:0000256" key="3">
    <source>
        <dbReference type="PIRNR" id="PIRNR001365"/>
    </source>
</evidence>
<feature type="active site" description="Schiff-base intermediate with substrate" evidence="4">
    <location>
        <position position="205"/>
    </location>
</feature>
<dbReference type="GO" id="GO:0008840">
    <property type="term" value="F:4-hydroxy-tetrahydrodipicolinate synthase activity"/>
    <property type="evidence" value="ECO:0007669"/>
    <property type="project" value="TreeGrafter"/>
</dbReference>
<evidence type="ECO:0000256" key="6">
    <source>
        <dbReference type="SAM" id="SignalP"/>
    </source>
</evidence>
<evidence type="ECO:0000313" key="7">
    <source>
        <dbReference type="EMBL" id="OYQ32001.1"/>
    </source>
</evidence>
<evidence type="ECO:0000313" key="8">
    <source>
        <dbReference type="Proteomes" id="UP000216991"/>
    </source>
</evidence>
<feature type="signal peptide" evidence="6">
    <location>
        <begin position="1"/>
        <end position="27"/>
    </location>
</feature>
<dbReference type="PRINTS" id="PR00146">
    <property type="entry name" value="DHPICSNTHASE"/>
</dbReference>
<name>A0A255YS36_9SPHN</name>
<feature type="chain" id="PRO_5012038849" description="Dihydrodipicolinate synthase family protein" evidence="6">
    <location>
        <begin position="28"/>
        <end position="339"/>
    </location>
</feature>
<dbReference type="InterPro" id="IPR013785">
    <property type="entry name" value="Aldolase_TIM"/>
</dbReference>
<dbReference type="CDD" id="cd00408">
    <property type="entry name" value="DHDPS-like"/>
    <property type="match status" value="1"/>
</dbReference>
<dbReference type="Proteomes" id="UP000216991">
    <property type="component" value="Unassembled WGS sequence"/>
</dbReference>
<dbReference type="PANTHER" id="PTHR12128">
    <property type="entry name" value="DIHYDRODIPICOLINATE SYNTHASE"/>
    <property type="match status" value="1"/>
</dbReference>
<keyword evidence="8" id="KW-1185">Reference proteome</keyword>
<keyword evidence="2" id="KW-0704">Schiff base</keyword>
<dbReference type="InterPro" id="IPR006311">
    <property type="entry name" value="TAT_signal"/>
</dbReference>
<gene>
    <name evidence="7" type="ORF">CHU93_03995</name>
</gene>
<accession>A0A255YS36</accession>
<dbReference type="SMART" id="SM01130">
    <property type="entry name" value="DHDPS"/>
    <property type="match status" value="1"/>
</dbReference>